<organism evidence="1 2">
    <name type="scientific">Streptantibioticus rubrisoli</name>
    <dbReference type="NCBI Taxonomy" id="1387313"/>
    <lineage>
        <taxon>Bacteria</taxon>
        <taxon>Bacillati</taxon>
        <taxon>Actinomycetota</taxon>
        <taxon>Actinomycetes</taxon>
        <taxon>Kitasatosporales</taxon>
        <taxon>Streptomycetaceae</taxon>
        <taxon>Streptantibioticus</taxon>
    </lineage>
</organism>
<reference evidence="1 2" key="1">
    <citation type="submission" date="2022-06" db="EMBL/GenBank/DDBJ databases">
        <title>Draft genome sequence of type strain Streptomyces rubrisoli DSM 42083.</title>
        <authorList>
            <person name="Duangmal K."/>
            <person name="Klaysubun C."/>
        </authorList>
    </citation>
    <scope>NUCLEOTIDE SEQUENCE [LARGE SCALE GENOMIC DNA]</scope>
    <source>
        <strain evidence="1 2">DSM 42083</strain>
    </source>
</reference>
<accession>A0ABT1PNB7</accession>
<comment type="caution">
    <text evidence="1">The sequence shown here is derived from an EMBL/GenBank/DDBJ whole genome shotgun (WGS) entry which is preliminary data.</text>
</comment>
<proteinExistence type="predicted"/>
<dbReference type="EMBL" id="JANFNH010000049">
    <property type="protein sequence ID" value="MCQ4045780.1"/>
    <property type="molecule type" value="Genomic_DNA"/>
</dbReference>
<keyword evidence="2" id="KW-1185">Reference proteome</keyword>
<evidence type="ECO:0000313" key="2">
    <source>
        <dbReference type="Proteomes" id="UP001206206"/>
    </source>
</evidence>
<evidence type="ECO:0000313" key="1">
    <source>
        <dbReference type="EMBL" id="MCQ4045780.1"/>
    </source>
</evidence>
<protein>
    <submittedName>
        <fullName evidence="1">Uncharacterized protein</fullName>
    </submittedName>
</protein>
<dbReference type="RefSeq" id="WP_255931931.1">
    <property type="nucleotide sequence ID" value="NZ_JANFNH010000049.1"/>
</dbReference>
<sequence length="117" mass="12928">MRIPGKKTKELSEDLQTMDAGLAMAADLIADNAAKSLREGRWADLVADLAEASRRTQISLHEAVEKALAEGETFETLANGSHLSPEYLQAAYEQFNREMWAQAGPDKDGREPWRVLG</sequence>
<dbReference type="Proteomes" id="UP001206206">
    <property type="component" value="Unassembled WGS sequence"/>
</dbReference>
<name>A0ABT1PNB7_9ACTN</name>
<gene>
    <name evidence="1" type="ORF">NON19_28040</name>
</gene>